<evidence type="ECO:0000313" key="5">
    <source>
        <dbReference type="EMBL" id="MDP5182197.1"/>
    </source>
</evidence>
<evidence type="ECO:0000256" key="2">
    <source>
        <dbReference type="ARBA" id="ARBA00022729"/>
    </source>
</evidence>
<dbReference type="Pfam" id="PF13458">
    <property type="entry name" value="Peripla_BP_6"/>
    <property type="match status" value="1"/>
</dbReference>
<dbReference type="Gene3D" id="3.40.50.2300">
    <property type="match status" value="2"/>
</dbReference>
<keyword evidence="6" id="KW-1185">Reference proteome</keyword>
<reference evidence="6" key="1">
    <citation type="submission" date="2023-05" db="EMBL/GenBank/DDBJ databases">
        <title>Draft genome of Pseudofrankia sp. BMG5.37.</title>
        <authorList>
            <person name="Gtari M."/>
            <person name="Ghodhbane F."/>
            <person name="Sbissi I."/>
        </authorList>
    </citation>
    <scope>NUCLEOTIDE SEQUENCE [LARGE SCALE GENOMIC DNA]</scope>
    <source>
        <strain evidence="6">BMG 814</strain>
    </source>
</reference>
<dbReference type="PANTHER" id="PTHR47235">
    <property type="entry name" value="BLR6548 PROTEIN"/>
    <property type="match status" value="1"/>
</dbReference>
<feature type="signal peptide" evidence="3">
    <location>
        <begin position="1"/>
        <end position="22"/>
    </location>
</feature>
<name>A0ABT9I9F5_9ACTN</name>
<feature type="domain" description="Leucine-binding protein" evidence="4">
    <location>
        <begin position="55"/>
        <end position="382"/>
    </location>
</feature>
<organism evidence="5 6">
    <name type="scientific">Blastococcus carthaginiensis</name>
    <dbReference type="NCBI Taxonomy" id="3050034"/>
    <lineage>
        <taxon>Bacteria</taxon>
        <taxon>Bacillati</taxon>
        <taxon>Actinomycetota</taxon>
        <taxon>Actinomycetes</taxon>
        <taxon>Geodermatophilales</taxon>
        <taxon>Geodermatophilaceae</taxon>
        <taxon>Blastococcus</taxon>
    </lineage>
</organism>
<dbReference type="EMBL" id="JASNFN010000004">
    <property type="protein sequence ID" value="MDP5182197.1"/>
    <property type="molecule type" value="Genomic_DNA"/>
</dbReference>
<evidence type="ECO:0000256" key="1">
    <source>
        <dbReference type="ARBA" id="ARBA00010062"/>
    </source>
</evidence>
<protein>
    <submittedName>
        <fullName evidence="5">ABC transporter substrate-binding protein</fullName>
    </submittedName>
</protein>
<dbReference type="PANTHER" id="PTHR47235:SF1">
    <property type="entry name" value="BLR6548 PROTEIN"/>
    <property type="match status" value="1"/>
</dbReference>
<dbReference type="InterPro" id="IPR028082">
    <property type="entry name" value="Peripla_BP_I"/>
</dbReference>
<dbReference type="PROSITE" id="PS51257">
    <property type="entry name" value="PROKAR_LIPOPROTEIN"/>
    <property type="match status" value="1"/>
</dbReference>
<proteinExistence type="inferred from homology"/>
<feature type="chain" id="PRO_5045605821" evidence="3">
    <location>
        <begin position="23"/>
        <end position="417"/>
    </location>
</feature>
<comment type="similarity">
    <text evidence="1">Belongs to the leucine-binding protein family.</text>
</comment>
<accession>A0ABT9I9F5</accession>
<evidence type="ECO:0000256" key="3">
    <source>
        <dbReference type="SAM" id="SignalP"/>
    </source>
</evidence>
<evidence type="ECO:0000313" key="6">
    <source>
        <dbReference type="Proteomes" id="UP001233673"/>
    </source>
</evidence>
<keyword evidence="2 3" id="KW-0732">Signal</keyword>
<dbReference type="Proteomes" id="UP001233673">
    <property type="component" value="Unassembled WGS sequence"/>
</dbReference>
<evidence type="ECO:0000259" key="4">
    <source>
        <dbReference type="Pfam" id="PF13458"/>
    </source>
</evidence>
<dbReference type="RefSeq" id="WP_305998899.1">
    <property type="nucleotide sequence ID" value="NZ_JASNFN010000004.1"/>
</dbReference>
<comment type="caution">
    <text evidence="5">The sequence shown here is derived from an EMBL/GenBank/DDBJ whole genome shotgun (WGS) entry which is preliminary data.</text>
</comment>
<sequence length="417" mass="42970">MTSRPTTRVATALAAALVFATAAGCSTRAEDDGAAAGGGEGGGEVQTDVGVEGDTITLGALTDLTGVFAALGRDITNANELYWMENDVCGQYNVELNVQDAGYNVQRAVQLYSSMEPEILAMQQLLGSPINTALAPELEADEMNSYPSAWSETLTLIPGTGVPGATYDVEISNLYDYAFDQGLLADGDTVGHIYFEGEYGANGLEGSQAVAEARGLTLIEREITPQEQDMSAIVSQFAAEGVDAIALTVAPTQTASVAAAAQAQGLDVPLLGSNPVFAPGLLQGAAAQKLKDDLYVASPVSSFDANPELLEAYEAAYPDAAPSLGVLVGYGMSAVMDTVLDQACENGDLTRAGVLEAFNELESVDTGGVLVPIESFQQGESPSLQSFVLRPADVPGGATVAADAFEGEFAADLAPAD</sequence>
<dbReference type="SUPFAM" id="SSF53822">
    <property type="entry name" value="Periplasmic binding protein-like I"/>
    <property type="match status" value="1"/>
</dbReference>
<gene>
    <name evidence="5" type="ORF">QOZ88_06070</name>
</gene>
<dbReference type="InterPro" id="IPR028081">
    <property type="entry name" value="Leu-bd"/>
</dbReference>